<evidence type="ECO:0000259" key="7">
    <source>
        <dbReference type="Pfam" id="PF00889"/>
    </source>
</evidence>
<feature type="region of interest" description="Involved in Mg(2+) ion dislocation from EF-Tu" evidence="6">
    <location>
        <begin position="84"/>
        <end position="87"/>
    </location>
</feature>
<dbReference type="Gene3D" id="1.10.286.20">
    <property type="match status" value="1"/>
</dbReference>
<accession>A0A4V0YDX8</accession>
<evidence type="ECO:0000256" key="1">
    <source>
        <dbReference type="ARBA" id="ARBA00005532"/>
    </source>
</evidence>
<dbReference type="Gene3D" id="1.10.8.10">
    <property type="entry name" value="DNA helicase RuvA subunit, C-terminal domain"/>
    <property type="match status" value="1"/>
</dbReference>
<dbReference type="Proteomes" id="UP000291758">
    <property type="component" value="Chromosome"/>
</dbReference>
<dbReference type="NCBIfam" id="TIGR00116">
    <property type="entry name" value="tsf"/>
    <property type="match status" value="1"/>
</dbReference>
<dbReference type="RefSeq" id="WP_129202231.1">
    <property type="nucleotide sequence ID" value="NZ_CP035495.1"/>
</dbReference>
<dbReference type="HAMAP" id="MF_00050">
    <property type="entry name" value="EF_Ts"/>
    <property type="match status" value="1"/>
</dbReference>
<evidence type="ECO:0000256" key="6">
    <source>
        <dbReference type="HAMAP-Rule" id="MF_00050"/>
    </source>
</evidence>
<name>A0A4V0YDX8_9MICO</name>
<dbReference type="PANTHER" id="PTHR11741">
    <property type="entry name" value="ELONGATION FACTOR TS"/>
    <property type="match status" value="1"/>
</dbReference>
<keyword evidence="6" id="KW-0963">Cytoplasm</keyword>
<gene>
    <name evidence="6" type="primary">tsf</name>
    <name evidence="8" type="ORF">ET495_02085</name>
</gene>
<dbReference type="GO" id="GO:0003746">
    <property type="term" value="F:translation elongation factor activity"/>
    <property type="evidence" value="ECO:0007669"/>
    <property type="project" value="UniProtKB-UniRule"/>
</dbReference>
<sequence length="282" mass="29421">MANYTIQDIKDLRALTGAGMTDVKKALDEAEGDQQKAIELIRKRGLAKAAKREGNATSEGLVAIHVDDVAAGQVATMIELNAETDFVVKNEKFVALADQVLAAVAAAGAADAEAALAAPVGGETVADLIAAAAGTLGEKIVLARVARVEGPKVTTYLHRTAKDLPPSIGVVVVTTTSGEAVEAAAKDVAQHVAAMAPRYLTREDVPADVVDKEREIARELSIAEGKPEAALPKIVEGRLGGFFKENVLLEQPLAKDTKTTVAKHVEAAGGELATFVRFRVGN</sequence>
<protein>
    <recommendedName>
        <fullName evidence="2 6">Elongation factor Ts</fullName>
        <shortName evidence="6">EF-Ts</shortName>
    </recommendedName>
</protein>
<dbReference type="SUPFAM" id="SSF54713">
    <property type="entry name" value="Elongation factor Ts (EF-Ts), dimerisation domain"/>
    <property type="match status" value="1"/>
</dbReference>
<organism evidence="8 9">
    <name type="scientific">Xylanimonas allomyrinae</name>
    <dbReference type="NCBI Taxonomy" id="2509459"/>
    <lineage>
        <taxon>Bacteria</taxon>
        <taxon>Bacillati</taxon>
        <taxon>Actinomycetota</taxon>
        <taxon>Actinomycetes</taxon>
        <taxon>Micrococcales</taxon>
        <taxon>Promicromonosporaceae</taxon>
        <taxon>Xylanimonas</taxon>
    </lineage>
</organism>
<dbReference type="GO" id="GO:0005737">
    <property type="term" value="C:cytoplasm"/>
    <property type="evidence" value="ECO:0007669"/>
    <property type="project" value="UniProtKB-SubCell"/>
</dbReference>
<evidence type="ECO:0000256" key="3">
    <source>
        <dbReference type="ARBA" id="ARBA00022768"/>
    </source>
</evidence>
<dbReference type="InterPro" id="IPR018101">
    <property type="entry name" value="Transl_elong_Ts_CS"/>
</dbReference>
<keyword evidence="9" id="KW-1185">Reference proteome</keyword>
<dbReference type="EMBL" id="CP035495">
    <property type="protein sequence ID" value="QAY62261.1"/>
    <property type="molecule type" value="Genomic_DNA"/>
</dbReference>
<feature type="domain" description="Translation elongation factor EFTs/EF1B dimerisation" evidence="7">
    <location>
        <begin position="75"/>
        <end position="281"/>
    </location>
</feature>
<evidence type="ECO:0000256" key="5">
    <source>
        <dbReference type="ARBA" id="ARBA00025453"/>
    </source>
</evidence>
<dbReference type="Pfam" id="PF00889">
    <property type="entry name" value="EF_TS"/>
    <property type="match status" value="1"/>
</dbReference>
<dbReference type="Gene3D" id="3.30.479.20">
    <property type="entry name" value="Elongation factor Ts, dimerisation domain"/>
    <property type="match status" value="2"/>
</dbReference>
<keyword evidence="4 6" id="KW-0648">Protein biosynthesis</keyword>
<dbReference type="InterPro" id="IPR009060">
    <property type="entry name" value="UBA-like_sf"/>
</dbReference>
<dbReference type="AlphaFoldDB" id="A0A4V0YDX8"/>
<comment type="similarity">
    <text evidence="1 6">Belongs to the EF-Ts family.</text>
</comment>
<dbReference type="KEGG" id="xyl:ET495_02085"/>
<dbReference type="PROSITE" id="PS01126">
    <property type="entry name" value="EF_TS_1"/>
    <property type="match status" value="1"/>
</dbReference>
<evidence type="ECO:0000313" key="8">
    <source>
        <dbReference type="EMBL" id="QAY62261.1"/>
    </source>
</evidence>
<proteinExistence type="inferred from homology"/>
<keyword evidence="3 6" id="KW-0251">Elongation factor</keyword>
<comment type="function">
    <text evidence="5 6">Associates with the EF-Tu.GDP complex and induces the exchange of GDP to GTP. It remains bound to the aminoacyl-tRNA.EF-Tu.GTP complex up to the GTP hydrolysis stage on the ribosome.</text>
</comment>
<dbReference type="InterPro" id="IPR014039">
    <property type="entry name" value="Transl_elong_EFTs/EF1B_dimer"/>
</dbReference>
<dbReference type="InterPro" id="IPR036402">
    <property type="entry name" value="EF-Ts_dimer_sf"/>
</dbReference>
<dbReference type="PANTHER" id="PTHR11741:SF0">
    <property type="entry name" value="ELONGATION FACTOR TS, MITOCHONDRIAL"/>
    <property type="match status" value="1"/>
</dbReference>
<evidence type="ECO:0000313" key="9">
    <source>
        <dbReference type="Proteomes" id="UP000291758"/>
    </source>
</evidence>
<dbReference type="FunFam" id="1.10.286.20:FF:000001">
    <property type="entry name" value="Elongation factor Ts"/>
    <property type="match status" value="1"/>
</dbReference>
<dbReference type="CDD" id="cd14275">
    <property type="entry name" value="UBA_EF-Ts"/>
    <property type="match status" value="1"/>
</dbReference>
<dbReference type="SUPFAM" id="SSF46934">
    <property type="entry name" value="UBA-like"/>
    <property type="match status" value="1"/>
</dbReference>
<dbReference type="InterPro" id="IPR001816">
    <property type="entry name" value="Transl_elong_EFTs/EF1B"/>
</dbReference>
<evidence type="ECO:0000256" key="2">
    <source>
        <dbReference type="ARBA" id="ARBA00016956"/>
    </source>
</evidence>
<dbReference type="OrthoDB" id="9808348at2"/>
<comment type="subcellular location">
    <subcellularLocation>
        <location evidence="6">Cytoplasm</location>
    </subcellularLocation>
</comment>
<evidence type="ECO:0000256" key="4">
    <source>
        <dbReference type="ARBA" id="ARBA00022917"/>
    </source>
</evidence>
<reference evidence="8 9" key="1">
    <citation type="submission" date="2019-01" db="EMBL/GenBank/DDBJ databases">
        <title>Genome sequencing of strain 2JSPR-7.</title>
        <authorList>
            <person name="Heo J."/>
            <person name="Kim S.-J."/>
            <person name="Kim J.-S."/>
            <person name="Hong S.-B."/>
            <person name="Kwon S.-W."/>
        </authorList>
    </citation>
    <scope>NUCLEOTIDE SEQUENCE [LARGE SCALE GENOMIC DNA]</scope>
    <source>
        <strain evidence="8 9">2JSPR-7</strain>
    </source>
</reference>
<dbReference type="FunFam" id="1.10.8.10:FF:000001">
    <property type="entry name" value="Elongation factor Ts"/>
    <property type="match status" value="1"/>
</dbReference>